<organism evidence="4 6">
    <name type="scientific">Phytophthora rubi</name>
    <dbReference type="NCBI Taxonomy" id="129364"/>
    <lineage>
        <taxon>Eukaryota</taxon>
        <taxon>Sar</taxon>
        <taxon>Stramenopiles</taxon>
        <taxon>Oomycota</taxon>
        <taxon>Peronosporomycetes</taxon>
        <taxon>Peronosporales</taxon>
        <taxon>Peronosporaceae</taxon>
        <taxon>Phytophthora</taxon>
    </lineage>
</organism>
<sequence length="47" mass="5047">MSDKVNDIPVVSSSTKSGEEGQTEDAEPAETTLIEHTELNNDTKAVE</sequence>
<evidence type="ECO:0000313" key="7">
    <source>
        <dbReference type="Proteomes" id="UP000435112"/>
    </source>
</evidence>
<evidence type="ECO:0000313" key="3">
    <source>
        <dbReference type="EMBL" id="KAE9030519.1"/>
    </source>
</evidence>
<evidence type="ECO:0000313" key="5">
    <source>
        <dbReference type="Proteomes" id="UP000429607"/>
    </source>
</evidence>
<accession>A0A6A4EW49</accession>
<keyword evidence="6" id="KW-1185">Reference proteome</keyword>
<protein>
    <submittedName>
        <fullName evidence="4">Uncharacterized protein</fullName>
    </submittedName>
</protein>
<comment type="caution">
    <text evidence="4">The sequence shown here is derived from an EMBL/GenBank/DDBJ whole genome shotgun (WGS) entry which is preliminary data.</text>
</comment>
<dbReference type="Proteomes" id="UP000435112">
    <property type="component" value="Unassembled WGS sequence"/>
</dbReference>
<dbReference type="AlphaFoldDB" id="A0A6A4EW49"/>
<dbReference type="EMBL" id="QXFU01000540">
    <property type="protein sequence ID" value="KAE9030519.1"/>
    <property type="molecule type" value="Genomic_DNA"/>
</dbReference>
<evidence type="ECO:0000256" key="1">
    <source>
        <dbReference type="SAM" id="MobiDB-lite"/>
    </source>
</evidence>
<evidence type="ECO:0000313" key="6">
    <source>
        <dbReference type="Proteomes" id="UP000434957"/>
    </source>
</evidence>
<feature type="compositionally biased region" description="Basic and acidic residues" evidence="1">
    <location>
        <begin position="33"/>
        <end position="47"/>
    </location>
</feature>
<evidence type="ECO:0000313" key="4">
    <source>
        <dbReference type="EMBL" id="KAE9328426.1"/>
    </source>
</evidence>
<gene>
    <name evidence="2" type="ORF">PR001_g14955</name>
    <name evidence="3" type="ORF">PR002_g9860</name>
    <name evidence="4" type="ORF">PR003_g15788</name>
</gene>
<proteinExistence type="predicted"/>
<dbReference type="Proteomes" id="UP000429607">
    <property type="component" value="Unassembled WGS sequence"/>
</dbReference>
<name>A0A6A4EW49_9STRA</name>
<dbReference type="EMBL" id="QXFT01001115">
    <property type="protein sequence ID" value="KAE9328426.1"/>
    <property type="molecule type" value="Genomic_DNA"/>
</dbReference>
<dbReference type="Proteomes" id="UP000434957">
    <property type="component" value="Unassembled WGS sequence"/>
</dbReference>
<evidence type="ECO:0000313" key="2">
    <source>
        <dbReference type="EMBL" id="KAE9015208.1"/>
    </source>
</evidence>
<reference evidence="4 6" key="1">
    <citation type="submission" date="2018-08" db="EMBL/GenBank/DDBJ databases">
        <title>Genomic investigation of the strawberry pathogen Phytophthora fragariae indicates pathogenicity is determined by transcriptional variation in three key races.</title>
        <authorList>
            <person name="Adams T.M."/>
            <person name="Armitage A.D."/>
            <person name="Sobczyk M.K."/>
            <person name="Bates H.J."/>
            <person name="Dunwell J.M."/>
            <person name="Nellist C.F."/>
            <person name="Harrison R.J."/>
        </authorList>
    </citation>
    <scope>NUCLEOTIDE SEQUENCE [LARGE SCALE GENOMIC DNA]</scope>
    <source>
        <strain evidence="2 5">SCRP249</strain>
        <strain evidence="3 7">SCRP324</strain>
        <strain evidence="4 6">SCRP333</strain>
    </source>
</reference>
<dbReference type="EMBL" id="QXFV01001100">
    <property type="protein sequence ID" value="KAE9015208.1"/>
    <property type="molecule type" value="Genomic_DNA"/>
</dbReference>
<feature type="region of interest" description="Disordered" evidence="1">
    <location>
        <begin position="1"/>
        <end position="47"/>
    </location>
</feature>